<organism evidence="1 2">
    <name type="scientific">Phaseolus coccineus</name>
    <name type="common">Scarlet runner bean</name>
    <name type="synonym">Phaseolus multiflorus</name>
    <dbReference type="NCBI Taxonomy" id="3886"/>
    <lineage>
        <taxon>Eukaryota</taxon>
        <taxon>Viridiplantae</taxon>
        <taxon>Streptophyta</taxon>
        <taxon>Embryophyta</taxon>
        <taxon>Tracheophyta</taxon>
        <taxon>Spermatophyta</taxon>
        <taxon>Magnoliopsida</taxon>
        <taxon>eudicotyledons</taxon>
        <taxon>Gunneridae</taxon>
        <taxon>Pentapetalae</taxon>
        <taxon>rosids</taxon>
        <taxon>fabids</taxon>
        <taxon>Fabales</taxon>
        <taxon>Fabaceae</taxon>
        <taxon>Papilionoideae</taxon>
        <taxon>50 kb inversion clade</taxon>
        <taxon>NPAAA clade</taxon>
        <taxon>indigoferoid/millettioid clade</taxon>
        <taxon>Phaseoleae</taxon>
        <taxon>Phaseolus</taxon>
    </lineage>
</organism>
<sequence>MCKPHSPTEALEKGNKSIGLWESKVMGKRVGGWPRNVEWLRGLQVQGLESLVMQVNQYRVCNKGISFKLFNAEFFCIFVSKLMLIYGDWAVVFGLV</sequence>
<accession>A0AAN9QSF1</accession>
<keyword evidence="2" id="KW-1185">Reference proteome</keyword>
<evidence type="ECO:0000313" key="2">
    <source>
        <dbReference type="Proteomes" id="UP001374584"/>
    </source>
</evidence>
<comment type="caution">
    <text evidence="1">The sequence shown here is derived from an EMBL/GenBank/DDBJ whole genome shotgun (WGS) entry which is preliminary data.</text>
</comment>
<proteinExistence type="predicted"/>
<reference evidence="1 2" key="1">
    <citation type="submission" date="2024-01" db="EMBL/GenBank/DDBJ databases">
        <title>The genomes of 5 underutilized Papilionoideae crops provide insights into root nodulation and disease resistanc.</title>
        <authorList>
            <person name="Jiang F."/>
        </authorList>
    </citation>
    <scope>NUCLEOTIDE SEQUENCE [LARGE SCALE GENOMIC DNA]</scope>
    <source>
        <strain evidence="1">JINMINGXINNONG_FW02</strain>
        <tissue evidence="1">Leaves</tissue>
    </source>
</reference>
<dbReference type="AlphaFoldDB" id="A0AAN9QSF1"/>
<protein>
    <submittedName>
        <fullName evidence="1">Uncharacterized protein</fullName>
    </submittedName>
</protein>
<name>A0AAN9QSF1_PHACN</name>
<evidence type="ECO:0000313" key="1">
    <source>
        <dbReference type="EMBL" id="KAK7348650.1"/>
    </source>
</evidence>
<gene>
    <name evidence="1" type="ORF">VNO80_23244</name>
</gene>
<dbReference type="Proteomes" id="UP001374584">
    <property type="component" value="Unassembled WGS sequence"/>
</dbReference>
<dbReference type="EMBL" id="JAYMYR010000008">
    <property type="protein sequence ID" value="KAK7348650.1"/>
    <property type="molecule type" value="Genomic_DNA"/>
</dbReference>